<name>A0ABQ7YP40_BRANA</name>
<feature type="compositionally biased region" description="Basic and acidic residues" evidence="1">
    <location>
        <begin position="262"/>
        <end position="277"/>
    </location>
</feature>
<dbReference type="InterPro" id="IPR025836">
    <property type="entry name" value="Zn_knuckle_CX2CX4HX4C"/>
</dbReference>
<feature type="compositionally biased region" description="Polar residues" evidence="1">
    <location>
        <begin position="165"/>
        <end position="186"/>
    </location>
</feature>
<dbReference type="CDD" id="cd06222">
    <property type="entry name" value="RNase_H_like"/>
    <property type="match status" value="1"/>
</dbReference>
<dbReference type="PANTHER" id="PTHR47074">
    <property type="entry name" value="BNAC02G40300D PROTEIN"/>
    <property type="match status" value="1"/>
</dbReference>
<dbReference type="Gene3D" id="3.30.420.10">
    <property type="entry name" value="Ribonuclease H-like superfamily/Ribonuclease H"/>
    <property type="match status" value="1"/>
</dbReference>
<feature type="region of interest" description="Disordered" evidence="1">
    <location>
        <begin position="325"/>
        <end position="375"/>
    </location>
</feature>
<dbReference type="InterPro" id="IPR002156">
    <property type="entry name" value="RNaseH_domain"/>
</dbReference>
<dbReference type="InterPro" id="IPR044730">
    <property type="entry name" value="RNase_H-like_dom_plant"/>
</dbReference>
<dbReference type="Pfam" id="PF13456">
    <property type="entry name" value="RVT_3"/>
    <property type="match status" value="1"/>
</dbReference>
<comment type="caution">
    <text evidence="4">The sequence shown here is derived from an EMBL/GenBank/DDBJ whole genome shotgun (WGS) entry which is preliminary data.</text>
</comment>
<organism evidence="4 5">
    <name type="scientific">Brassica napus</name>
    <name type="common">Rape</name>
    <dbReference type="NCBI Taxonomy" id="3708"/>
    <lineage>
        <taxon>Eukaryota</taxon>
        <taxon>Viridiplantae</taxon>
        <taxon>Streptophyta</taxon>
        <taxon>Embryophyta</taxon>
        <taxon>Tracheophyta</taxon>
        <taxon>Spermatophyta</taxon>
        <taxon>Magnoliopsida</taxon>
        <taxon>eudicotyledons</taxon>
        <taxon>Gunneridae</taxon>
        <taxon>Pentapetalae</taxon>
        <taxon>rosids</taxon>
        <taxon>malvids</taxon>
        <taxon>Brassicales</taxon>
        <taxon>Brassicaceae</taxon>
        <taxon>Brassiceae</taxon>
        <taxon>Brassica</taxon>
    </lineage>
</organism>
<dbReference type="SUPFAM" id="SSF53098">
    <property type="entry name" value="Ribonuclease H-like"/>
    <property type="match status" value="1"/>
</dbReference>
<dbReference type="Pfam" id="PF14392">
    <property type="entry name" value="zf-CCHC_4"/>
    <property type="match status" value="1"/>
</dbReference>
<dbReference type="Proteomes" id="UP000824890">
    <property type="component" value="Unassembled WGS sequence"/>
</dbReference>
<dbReference type="InterPro" id="IPR052929">
    <property type="entry name" value="RNase_H-like_EbsB-rel"/>
</dbReference>
<dbReference type="InterPro" id="IPR012337">
    <property type="entry name" value="RNaseH-like_sf"/>
</dbReference>
<sequence>MRVQINGLQPLVMRMDIELPSKEVVEVELEYEKLKKHCFRCKSLSHEEDDCDINPPRHHYEGDRRTNNISQQNTLERIAEGKQRQADRKQSRLQQRPYNTGARWPNYKETNSRGNRDSYREAISKNPSENSSGYEENRRRYDDRYEERNKQISRTPVYVRRSPTIRGSQGPASAINSNQARSLNGNEKNRTPPSREASSVSKSSPPANLALVPQRNSLVSRLSDPKSLSVASAERQSAKERLSVQTQRLSTSDLRDSLSGSKRQDREPHNGEDEPTKEINNFTITRPSSSSIFDSNRLGPGDRSPIRTLSDDRVHVSLRLGTLISETESGDSEPSDLPTLTKAEGKRTMLRSQSKKRGPRSPLQGTSVKKRRVTKIRESPRRKLMMDAITAGGHARAWNAAQNHVEKHSLPRSVVPYISNPVANSYTWSIYSDAAWEASTGNCGLGWYLRDASGTAIESSSSHRRFVTSALVAEALAVKAAITAARSSFVSCLNVFSDSKALILLLKSQDQNVVLKGILHDIRILALSFESISYYFVPRLANLEADHLAKSALYSLSLDALASV</sequence>
<feature type="compositionally biased region" description="Polar residues" evidence="1">
    <location>
        <begin position="196"/>
        <end position="206"/>
    </location>
</feature>
<feature type="domain" description="Zinc knuckle CX2CX4HX4C" evidence="3">
    <location>
        <begin position="9"/>
        <end position="52"/>
    </location>
</feature>
<evidence type="ECO:0000256" key="1">
    <source>
        <dbReference type="SAM" id="MobiDB-lite"/>
    </source>
</evidence>
<keyword evidence="5" id="KW-1185">Reference proteome</keyword>
<evidence type="ECO:0000259" key="2">
    <source>
        <dbReference type="Pfam" id="PF13456"/>
    </source>
</evidence>
<dbReference type="InterPro" id="IPR036397">
    <property type="entry name" value="RNaseH_sf"/>
</dbReference>
<dbReference type="EMBL" id="JAGKQM010000017">
    <property type="protein sequence ID" value="KAH0869941.1"/>
    <property type="molecule type" value="Genomic_DNA"/>
</dbReference>
<dbReference type="PANTHER" id="PTHR47074:SF49">
    <property type="entry name" value="POLYNUCLEOTIDYL TRANSFERASE, RIBONUCLEASE H-LIKE SUPERFAMILY PROTEIN"/>
    <property type="match status" value="1"/>
</dbReference>
<feature type="compositionally biased region" description="Polar residues" evidence="1">
    <location>
        <begin position="278"/>
        <end position="294"/>
    </location>
</feature>
<feature type="region of interest" description="Disordered" evidence="1">
    <location>
        <begin position="47"/>
        <end position="310"/>
    </location>
</feature>
<protein>
    <recommendedName>
        <fullName evidence="6">RNase H type-1 domain-containing protein</fullName>
    </recommendedName>
</protein>
<feature type="compositionally biased region" description="Basic and acidic residues" evidence="1">
    <location>
        <begin position="77"/>
        <end position="90"/>
    </location>
</feature>
<feature type="compositionally biased region" description="Basic and acidic residues" evidence="1">
    <location>
        <begin position="110"/>
        <end position="123"/>
    </location>
</feature>
<evidence type="ECO:0000313" key="4">
    <source>
        <dbReference type="EMBL" id="KAH0869941.1"/>
    </source>
</evidence>
<feature type="compositionally biased region" description="Basic and acidic residues" evidence="1">
    <location>
        <begin position="135"/>
        <end position="150"/>
    </location>
</feature>
<evidence type="ECO:0000259" key="3">
    <source>
        <dbReference type="Pfam" id="PF14392"/>
    </source>
</evidence>
<evidence type="ECO:0008006" key="6">
    <source>
        <dbReference type="Google" id="ProtNLM"/>
    </source>
</evidence>
<accession>A0ABQ7YP40</accession>
<proteinExistence type="predicted"/>
<reference evidence="4 5" key="1">
    <citation type="submission" date="2021-05" db="EMBL/GenBank/DDBJ databases">
        <title>Genome Assembly of Synthetic Allotetraploid Brassica napus Reveals Homoeologous Exchanges between Subgenomes.</title>
        <authorList>
            <person name="Davis J.T."/>
        </authorList>
    </citation>
    <scope>NUCLEOTIDE SEQUENCE [LARGE SCALE GENOMIC DNA]</scope>
    <source>
        <strain evidence="5">cv. Da-Ae</strain>
        <tissue evidence="4">Seedling</tissue>
    </source>
</reference>
<gene>
    <name evidence="4" type="ORF">HID58_076963</name>
</gene>
<feature type="domain" description="RNase H type-1" evidence="2">
    <location>
        <begin position="432"/>
        <end position="552"/>
    </location>
</feature>
<feature type="compositionally biased region" description="Low complexity" evidence="1">
    <location>
        <begin position="248"/>
        <end position="261"/>
    </location>
</feature>
<evidence type="ECO:0000313" key="5">
    <source>
        <dbReference type="Proteomes" id="UP000824890"/>
    </source>
</evidence>